<dbReference type="GO" id="GO:0046872">
    <property type="term" value="F:metal ion binding"/>
    <property type="evidence" value="ECO:0007669"/>
    <property type="project" value="UniProtKB-KW"/>
</dbReference>
<dbReference type="Pfam" id="PF06733">
    <property type="entry name" value="DEAD_2"/>
    <property type="match status" value="1"/>
</dbReference>
<comment type="similarity">
    <text evidence="13">Belongs to the helicase family. DinG subfamily.</text>
</comment>
<dbReference type="InterPro" id="IPR027417">
    <property type="entry name" value="P-loop_NTPase"/>
</dbReference>
<dbReference type="GO" id="GO:0006281">
    <property type="term" value="P:DNA repair"/>
    <property type="evidence" value="ECO:0007669"/>
    <property type="project" value="UniProtKB-KW"/>
</dbReference>
<dbReference type="GO" id="GO:0043139">
    <property type="term" value="F:5'-3' DNA helicase activity"/>
    <property type="evidence" value="ECO:0007669"/>
    <property type="project" value="UniProtKB-EC"/>
</dbReference>
<dbReference type="InterPro" id="IPR042493">
    <property type="entry name" value="XPD_DNA_FeS"/>
</dbReference>
<evidence type="ECO:0000256" key="3">
    <source>
        <dbReference type="ARBA" id="ARBA00022741"/>
    </source>
</evidence>
<keyword evidence="11" id="KW-0234">DNA repair</keyword>
<evidence type="ECO:0000256" key="6">
    <source>
        <dbReference type="ARBA" id="ARBA00022806"/>
    </source>
</evidence>
<evidence type="ECO:0000256" key="11">
    <source>
        <dbReference type="ARBA" id="ARBA00023204"/>
    </source>
</evidence>
<evidence type="ECO:0000256" key="1">
    <source>
        <dbReference type="ARBA" id="ARBA00022485"/>
    </source>
</evidence>
<dbReference type="KEGG" id="aarg:Aargi30884_01460"/>
<evidence type="ECO:0000313" key="16">
    <source>
        <dbReference type="Proteomes" id="UP000464754"/>
    </source>
</evidence>
<dbReference type="InterPro" id="IPR006555">
    <property type="entry name" value="ATP-dep_Helicase_C"/>
</dbReference>
<dbReference type="PROSITE" id="PS51193">
    <property type="entry name" value="HELICASE_ATP_BIND_2"/>
    <property type="match status" value="1"/>
</dbReference>
<keyword evidence="10" id="KW-0238">DNA-binding</keyword>
<evidence type="ECO:0000259" key="14">
    <source>
        <dbReference type="PROSITE" id="PS51193"/>
    </source>
</evidence>
<dbReference type="AlphaFoldDB" id="A0A6N4TER5"/>
<evidence type="ECO:0000256" key="2">
    <source>
        <dbReference type="ARBA" id="ARBA00022723"/>
    </source>
</evidence>
<dbReference type="InterPro" id="IPR045028">
    <property type="entry name" value="DinG/Rad3-like"/>
</dbReference>
<evidence type="ECO:0000256" key="10">
    <source>
        <dbReference type="ARBA" id="ARBA00023125"/>
    </source>
</evidence>
<keyword evidence="12" id="KW-0413">Isomerase</keyword>
<keyword evidence="5" id="KW-0378">Hydrolase</keyword>
<dbReference type="GO" id="GO:0003677">
    <property type="term" value="F:DNA binding"/>
    <property type="evidence" value="ECO:0007669"/>
    <property type="project" value="UniProtKB-KW"/>
</dbReference>
<name>A0A6N4TER5_9FIRM</name>
<dbReference type="InterPro" id="IPR011604">
    <property type="entry name" value="PDDEXK-like_dom_sf"/>
</dbReference>
<reference evidence="16" key="1">
    <citation type="submission" date="2019-05" db="EMBL/GenBank/DDBJ databases">
        <title>Complete genome sequencing of Absiella argi strain JCM 30884.</title>
        <authorList>
            <person name="Sakamoto M."/>
            <person name="Murakami T."/>
            <person name="Mori H."/>
        </authorList>
    </citation>
    <scope>NUCLEOTIDE SEQUENCE [LARGE SCALE GENOMIC DNA]</scope>
    <source>
        <strain evidence="16">JCM 30884</strain>
    </source>
</reference>
<proteinExistence type="inferred from homology"/>
<evidence type="ECO:0000256" key="9">
    <source>
        <dbReference type="ARBA" id="ARBA00023014"/>
    </source>
</evidence>
<evidence type="ECO:0000313" key="15">
    <source>
        <dbReference type="EMBL" id="BBK21243.1"/>
    </source>
</evidence>
<evidence type="ECO:0000256" key="13">
    <source>
        <dbReference type="ARBA" id="ARBA00038058"/>
    </source>
</evidence>
<organism evidence="15 16">
    <name type="scientific">Amedibacterium intestinale</name>
    <dbReference type="NCBI Taxonomy" id="2583452"/>
    <lineage>
        <taxon>Bacteria</taxon>
        <taxon>Bacillati</taxon>
        <taxon>Bacillota</taxon>
        <taxon>Erysipelotrichia</taxon>
        <taxon>Erysipelotrichales</taxon>
        <taxon>Erysipelotrichaceae</taxon>
        <taxon>Amedibacterium</taxon>
    </lineage>
</organism>
<feature type="domain" description="Helicase ATP-binding" evidence="14">
    <location>
        <begin position="178"/>
        <end position="436"/>
    </location>
</feature>
<dbReference type="EMBL" id="AP019695">
    <property type="protein sequence ID" value="BBK21243.1"/>
    <property type="molecule type" value="Genomic_DNA"/>
</dbReference>
<accession>A0A6N4TER5</accession>
<dbReference type="Proteomes" id="UP000464754">
    <property type="component" value="Chromosome"/>
</dbReference>
<dbReference type="Gene3D" id="1.10.275.40">
    <property type="match status" value="1"/>
</dbReference>
<keyword evidence="7" id="KW-0067">ATP-binding</keyword>
<evidence type="ECO:0000256" key="12">
    <source>
        <dbReference type="ARBA" id="ARBA00023235"/>
    </source>
</evidence>
<dbReference type="InterPro" id="IPR014013">
    <property type="entry name" value="Helic_SF1/SF2_ATP-bd_DinG/Rad3"/>
</dbReference>
<dbReference type="GO" id="GO:0051539">
    <property type="term" value="F:4 iron, 4 sulfur cluster binding"/>
    <property type="evidence" value="ECO:0007669"/>
    <property type="project" value="UniProtKB-KW"/>
</dbReference>
<keyword evidence="16" id="KW-1185">Reference proteome</keyword>
<dbReference type="SUPFAM" id="SSF52540">
    <property type="entry name" value="P-loop containing nucleoside triphosphate hydrolases"/>
    <property type="match status" value="1"/>
</dbReference>
<evidence type="ECO:0000256" key="8">
    <source>
        <dbReference type="ARBA" id="ARBA00023004"/>
    </source>
</evidence>
<keyword evidence="1" id="KW-0004">4Fe-4S</keyword>
<keyword evidence="9" id="KW-0411">Iron-sulfur</keyword>
<dbReference type="GO" id="GO:0005524">
    <property type="term" value="F:ATP binding"/>
    <property type="evidence" value="ECO:0007669"/>
    <property type="project" value="UniProtKB-KW"/>
</dbReference>
<dbReference type="Gene3D" id="1.10.30.20">
    <property type="entry name" value="Bacterial XPD DNA helicase, FeS cluster domain"/>
    <property type="match status" value="1"/>
</dbReference>
<dbReference type="GO" id="GO:0016818">
    <property type="term" value="F:hydrolase activity, acting on acid anhydrides, in phosphorus-containing anhydrides"/>
    <property type="evidence" value="ECO:0007669"/>
    <property type="project" value="InterPro"/>
</dbReference>
<dbReference type="InterPro" id="IPR006554">
    <property type="entry name" value="Helicase-like_DEXD_c2"/>
</dbReference>
<evidence type="ECO:0000256" key="7">
    <source>
        <dbReference type="ARBA" id="ARBA00022840"/>
    </source>
</evidence>
<evidence type="ECO:0000256" key="4">
    <source>
        <dbReference type="ARBA" id="ARBA00022763"/>
    </source>
</evidence>
<protein>
    <submittedName>
        <fullName evidence="15">Helicase</fullName>
    </submittedName>
</protein>
<dbReference type="PANTHER" id="PTHR11472:SF34">
    <property type="entry name" value="REGULATOR OF TELOMERE ELONGATION HELICASE 1"/>
    <property type="match status" value="1"/>
</dbReference>
<dbReference type="Gene3D" id="3.90.320.10">
    <property type="match status" value="1"/>
</dbReference>
<keyword evidence="3" id="KW-0547">Nucleotide-binding</keyword>
<gene>
    <name evidence="15" type="ORF">Aargi30884_01460</name>
</gene>
<keyword evidence="8" id="KW-0408">Iron</keyword>
<dbReference type="SMART" id="SM00488">
    <property type="entry name" value="DEXDc2"/>
    <property type="match status" value="1"/>
</dbReference>
<dbReference type="SMART" id="SM00491">
    <property type="entry name" value="HELICc2"/>
    <property type="match status" value="1"/>
</dbReference>
<keyword evidence="6 15" id="KW-0347">Helicase</keyword>
<keyword evidence="2" id="KW-0479">Metal-binding</keyword>
<evidence type="ECO:0000256" key="5">
    <source>
        <dbReference type="ARBA" id="ARBA00022801"/>
    </source>
</evidence>
<dbReference type="Pfam" id="PF13307">
    <property type="entry name" value="Helicase_C_2"/>
    <property type="match status" value="1"/>
</dbReference>
<keyword evidence="4" id="KW-0227">DNA damage</keyword>
<dbReference type="InterPro" id="IPR010614">
    <property type="entry name" value="RAD3-like_helicase_DEAD"/>
</dbReference>
<sequence length="774" mass="89702">MECRLSVRELVEFLYKSGDLSYTPASIERANLGSRIHRLLQSQGKGNYQSEVYLKLETELDTINFIIDGRADGIFKEEDNIILEEIKTTAIPYDEIDDSNFLHFAQAYCYAHIYVQQNGLDNILVQLTYYQIETKQIKTFRQVKTKEELLSFYTQTLSLYLRWAKLTQKIRMNSAQSLKSLVFPFENYRSGQREFASGVYKTILDKRSLFAQAPTGIGKTISTLFPSLKAIGEGKAEKIFYLCAKNITSSVVYNTLNLLYEQKLPFKSVGITAKDKICFLEERNCDPHICPYAKGYYSRNKDALYELLSNEDLMDKEILSQYAKKHSICPFELSLDASLYADLIVCDYNYVFDPRVYLKRFFMEKGNYIFLVDEAHNLVDRAREMYSAVLSKSSFQQLSKYIPKEEKQLHSSIKSVLADFKKLSSLCEDNEFYASNEPQLSILEKINHFIEHCDGYLQSEHDDTYDEDIKVIYFDAVNYLRISDYYDENFVTWIHKENKDVTIKQFCMNPRTPLKSIMEKGRTSVLFSATLSPIDYYLDLLGGEDETNRLSLPSPFQKEQSMILINNAISTKYKNRSLSLPSLISYLHAVILSKKGNYIIFCPSYAYMEQIHDAFTNEYPDIQTTIQKENLSEDEKQMFLNQFSSTQKLHVYFCVLGGMFSEGIDLKGDLLIGTILIGVGLPQINPQQELLKEHFQKEKKMGYAYAYQFPGMNKILQAAGRVIRSVHDKGVIVFIDERFTTPPYKRLFPNHLQHYQIINEPQKAYLSLLSFWNS</sequence>
<dbReference type="Gene3D" id="3.40.50.300">
    <property type="entry name" value="P-loop containing nucleotide triphosphate hydrolases"/>
    <property type="match status" value="2"/>
</dbReference>
<dbReference type="PANTHER" id="PTHR11472">
    <property type="entry name" value="DNA REPAIR DEAD HELICASE RAD3/XP-D SUBFAMILY MEMBER"/>
    <property type="match status" value="1"/>
</dbReference>